<keyword evidence="8" id="KW-0653">Protein transport</keyword>
<reference evidence="12 13" key="1">
    <citation type="submission" date="2015-12" db="EMBL/GenBank/DDBJ databases">
        <title>Draft genome sequnece of Fervidicola ferrireducens strain Y170.</title>
        <authorList>
            <person name="Patel B.K."/>
        </authorList>
    </citation>
    <scope>NUCLEOTIDE SEQUENCE [LARGE SCALE GENOMIC DNA]</scope>
    <source>
        <strain evidence="12 13">Y170</strain>
    </source>
</reference>
<accession>A0A140LAN6</accession>
<dbReference type="Gene3D" id="1.10.287.1700">
    <property type="match status" value="1"/>
</dbReference>
<keyword evidence="4" id="KW-0813">Transport</keyword>
<evidence type="ECO:0000256" key="1">
    <source>
        <dbReference type="ARBA" id="ARBA00004413"/>
    </source>
</evidence>
<keyword evidence="7" id="KW-1005">Bacterial flagellum biogenesis</keyword>
<evidence type="ECO:0000313" key="12">
    <source>
        <dbReference type="EMBL" id="KXG77611.1"/>
    </source>
</evidence>
<dbReference type="InParanoid" id="A0A140LAN6"/>
<dbReference type="GO" id="GO:0009288">
    <property type="term" value="C:bacterial-type flagellum"/>
    <property type="evidence" value="ECO:0007669"/>
    <property type="project" value="InterPro"/>
</dbReference>
<evidence type="ECO:0000256" key="8">
    <source>
        <dbReference type="ARBA" id="ARBA00022927"/>
    </source>
</evidence>
<dbReference type="Pfam" id="PF02050">
    <property type="entry name" value="FliJ"/>
    <property type="match status" value="1"/>
</dbReference>
<dbReference type="GO" id="GO:0006935">
    <property type="term" value="P:chemotaxis"/>
    <property type="evidence" value="ECO:0007669"/>
    <property type="project" value="UniProtKB-KW"/>
</dbReference>
<evidence type="ECO:0000256" key="9">
    <source>
        <dbReference type="ARBA" id="ARBA00023136"/>
    </source>
</evidence>
<evidence type="ECO:0000256" key="2">
    <source>
        <dbReference type="ARBA" id="ARBA00010004"/>
    </source>
</evidence>
<dbReference type="GO" id="GO:0015031">
    <property type="term" value="P:protein transport"/>
    <property type="evidence" value="ECO:0007669"/>
    <property type="project" value="UniProtKB-KW"/>
</dbReference>
<dbReference type="OrthoDB" id="1727315at2"/>
<dbReference type="GO" id="GO:0071973">
    <property type="term" value="P:bacterial-type flagellum-dependent cell motility"/>
    <property type="evidence" value="ECO:0007669"/>
    <property type="project" value="InterPro"/>
</dbReference>
<dbReference type="RefSeq" id="WP_066352759.1">
    <property type="nucleotide sequence ID" value="NZ_LOED01000009.1"/>
</dbReference>
<dbReference type="AlphaFoldDB" id="A0A140LAN6"/>
<dbReference type="GO" id="GO:0044781">
    <property type="term" value="P:bacterial-type flagellum organization"/>
    <property type="evidence" value="ECO:0007669"/>
    <property type="project" value="UniProtKB-KW"/>
</dbReference>
<keyword evidence="5" id="KW-1003">Cell membrane</keyword>
<evidence type="ECO:0000256" key="6">
    <source>
        <dbReference type="ARBA" id="ARBA00022500"/>
    </source>
</evidence>
<comment type="similarity">
    <text evidence="2">Belongs to the FliJ family.</text>
</comment>
<keyword evidence="10" id="KW-1006">Bacterial flagellum protein export</keyword>
<dbReference type="STRING" id="520764.AN618_09810"/>
<evidence type="ECO:0000256" key="7">
    <source>
        <dbReference type="ARBA" id="ARBA00022795"/>
    </source>
</evidence>
<proteinExistence type="inferred from homology"/>
<gene>
    <name evidence="12" type="ORF">AN618_09810</name>
</gene>
<keyword evidence="6" id="KW-0145">Chemotaxis</keyword>
<dbReference type="InterPro" id="IPR012823">
    <property type="entry name" value="Flagell_FliJ"/>
</dbReference>
<evidence type="ECO:0000256" key="4">
    <source>
        <dbReference type="ARBA" id="ARBA00022448"/>
    </source>
</evidence>
<protein>
    <recommendedName>
        <fullName evidence="3">Flagellar FliJ protein</fullName>
    </recommendedName>
</protein>
<dbReference type="Proteomes" id="UP000070427">
    <property type="component" value="Unassembled WGS sequence"/>
</dbReference>
<comment type="caution">
    <text evidence="12">The sequence shown here is derived from an EMBL/GenBank/DDBJ whole genome shotgun (WGS) entry which is preliminary data.</text>
</comment>
<evidence type="ECO:0000313" key="13">
    <source>
        <dbReference type="Proteomes" id="UP000070427"/>
    </source>
</evidence>
<dbReference type="NCBIfam" id="TIGR02473">
    <property type="entry name" value="flagell_FliJ"/>
    <property type="match status" value="1"/>
</dbReference>
<keyword evidence="13" id="KW-1185">Reference proteome</keyword>
<feature type="coiled-coil region" evidence="11">
    <location>
        <begin position="23"/>
        <end position="108"/>
    </location>
</feature>
<evidence type="ECO:0000256" key="5">
    <source>
        <dbReference type="ARBA" id="ARBA00022475"/>
    </source>
</evidence>
<name>A0A140LAN6_9FIRM</name>
<organism evidence="12 13">
    <name type="scientific">Fervidicola ferrireducens</name>
    <dbReference type="NCBI Taxonomy" id="520764"/>
    <lineage>
        <taxon>Bacteria</taxon>
        <taxon>Bacillati</taxon>
        <taxon>Bacillota</taxon>
        <taxon>Clostridia</taxon>
        <taxon>Thermosediminibacterales</taxon>
        <taxon>Thermosediminibacteraceae</taxon>
        <taxon>Fervidicola</taxon>
    </lineage>
</organism>
<sequence>MRRFKFNLNTPLRIKQKIEQIREQQLIEARMALEREKQELLALKEKKNDIKQVMERELQQSLKAAELMLYESMMNTLNDRLKNQESRVERAREKSKEAMELYLAARRERQVMEKLKEKRYAHYLVELNREEQKILDDIASLAYIRRGGEE</sequence>
<comment type="subcellular location">
    <subcellularLocation>
        <location evidence="1">Cell membrane</location>
        <topology evidence="1">Peripheral membrane protein</topology>
        <orientation evidence="1">Cytoplasmic side</orientation>
    </subcellularLocation>
</comment>
<dbReference type="FunCoup" id="A0A140LAN6">
    <property type="interactions" value="39"/>
</dbReference>
<dbReference type="EMBL" id="LOED01000009">
    <property type="protein sequence ID" value="KXG77611.1"/>
    <property type="molecule type" value="Genomic_DNA"/>
</dbReference>
<keyword evidence="9" id="KW-0472">Membrane</keyword>
<evidence type="ECO:0000256" key="3">
    <source>
        <dbReference type="ARBA" id="ARBA00020392"/>
    </source>
</evidence>
<evidence type="ECO:0000256" key="10">
    <source>
        <dbReference type="ARBA" id="ARBA00023225"/>
    </source>
</evidence>
<evidence type="ECO:0000256" key="11">
    <source>
        <dbReference type="SAM" id="Coils"/>
    </source>
</evidence>
<keyword evidence="11" id="KW-0175">Coiled coil</keyword>
<dbReference type="InterPro" id="IPR053716">
    <property type="entry name" value="Flag_assembly_chemotaxis_eff"/>
</dbReference>
<dbReference type="GO" id="GO:0005886">
    <property type="term" value="C:plasma membrane"/>
    <property type="evidence" value="ECO:0007669"/>
    <property type="project" value="UniProtKB-SubCell"/>
</dbReference>